<gene>
    <name evidence="1" type="ORF">SAMN05660642_00302</name>
</gene>
<keyword evidence="2" id="KW-1185">Reference proteome</keyword>
<accession>A0A1G9L6W5</accession>
<evidence type="ECO:0000313" key="2">
    <source>
        <dbReference type="Proteomes" id="UP000198680"/>
    </source>
</evidence>
<evidence type="ECO:0000313" key="1">
    <source>
        <dbReference type="EMBL" id="SDL57556.1"/>
    </source>
</evidence>
<organism evidence="1 2">
    <name type="scientific">Geodermatophilus siccatus</name>
    <dbReference type="NCBI Taxonomy" id="1137991"/>
    <lineage>
        <taxon>Bacteria</taxon>
        <taxon>Bacillati</taxon>
        <taxon>Actinomycetota</taxon>
        <taxon>Actinomycetes</taxon>
        <taxon>Geodermatophilales</taxon>
        <taxon>Geodermatophilaceae</taxon>
        <taxon>Geodermatophilus</taxon>
    </lineage>
</organism>
<dbReference type="AlphaFoldDB" id="A0A1G9L6W5"/>
<name>A0A1G9L6W5_9ACTN</name>
<reference evidence="2" key="1">
    <citation type="submission" date="2016-10" db="EMBL/GenBank/DDBJ databases">
        <authorList>
            <person name="Varghese N."/>
            <person name="Submissions S."/>
        </authorList>
    </citation>
    <scope>NUCLEOTIDE SEQUENCE [LARGE SCALE GENOMIC DNA]</scope>
    <source>
        <strain evidence="2">DSM 45419</strain>
    </source>
</reference>
<protein>
    <submittedName>
        <fullName evidence="1">Uncharacterized protein</fullName>
    </submittedName>
</protein>
<dbReference type="EMBL" id="FNHE01000001">
    <property type="protein sequence ID" value="SDL57556.1"/>
    <property type="molecule type" value="Genomic_DNA"/>
</dbReference>
<sequence>MYSFEYDLAVDRLRDLRAEADTAARARRLRAARRWARRAEYATRRAARASAAVR</sequence>
<dbReference type="RefSeq" id="WP_175479357.1">
    <property type="nucleotide sequence ID" value="NZ_FNHE01000001.1"/>
</dbReference>
<dbReference type="Proteomes" id="UP000198680">
    <property type="component" value="Unassembled WGS sequence"/>
</dbReference>
<proteinExistence type="predicted"/>